<accession>A0A139XF24</accession>
<dbReference type="GO" id="GO:0050660">
    <property type="term" value="F:flavin adenine dinucleotide binding"/>
    <property type="evidence" value="ECO:0007669"/>
    <property type="project" value="InterPro"/>
</dbReference>
<evidence type="ECO:0000256" key="1">
    <source>
        <dbReference type="ARBA" id="ARBA00010790"/>
    </source>
</evidence>
<dbReference type="PANTHER" id="PTHR46056:SF12">
    <property type="entry name" value="LONG-CHAIN-ALCOHOL OXIDASE"/>
    <property type="match status" value="1"/>
</dbReference>
<keyword evidence="8" id="KW-1185">Reference proteome</keyword>
<protein>
    <submittedName>
        <fullName evidence="7">Dehydrogenase</fullName>
    </submittedName>
</protein>
<dbReference type="Pfam" id="PF00732">
    <property type="entry name" value="GMC_oxred_N"/>
    <property type="match status" value="1"/>
</dbReference>
<dbReference type="OrthoDB" id="9787779at2"/>
<keyword evidence="3" id="KW-0274">FAD</keyword>
<dbReference type="Pfam" id="PF05199">
    <property type="entry name" value="GMC_oxred_C"/>
    <property type="match status" value="1"/>
</dbReference>
<dbReference type="RefSeq" id="WP_017742470.1">
    <property type="nucleotide sequence ID" value="NZ_KQ976354.1"/>
</dbReference>
<dbReference type="SUPFAM" id="SSF51905">
    <property type="entry name" value="FAD/NAD(P)-binding domain"/>
    <property type="match status" value="1"/>
</dbReference>
<evidence type="ECO:0000259" key="6">
    <source>
        <dbReference type="Pfam" id="PF05199"/>
    </source>
</evidence>
<evidence type="ECO:0000259" key="5">
    <source>
        <dbReference type="Pfam" id="PF00732"/>
    </source>
</evidence>
<evidence type="ECO:0000256" key="4">
    <source>
        <dbReference type="ARBA" id="ARBA00023002"/>
    </source>
</evidence>
<feature type="domain" description="Glucose-methanol-choline oxidoreductase N-terminal" evidence="5">
    <location>
        <begin position="20"/>
        <end position="306"/>
    </location>
</feature>
<dbReference type="EMBL" id="ANNX02000016">
    <property type="protein sequence ID" value="KYC43304.1"/>
    <property type="molecule type" value="Genomic_DNA"/>
</dbReference>
<dbReference type="InterPro" id="IPR036188">
    <property type="entry name" value="FAD/NAD-bd_sf"/>
</dbReference>
<dbReference type="InterPro" id="IPR007867">
    <property type="entry name" value="GMC_OxRtase_C"/>
</dbReference>
<evidence type="ECO:0000313" key="8">
    <source>
        <dbReference type="Proteomes" id="UP000076925"/>
    </source>
</evidence>
<dbReference type="InterPro" id="IPR000172">
    <property type="entry name" value="GMC_OxRdtase_N"/>
</dbReference>
<dbReference type="PANTHER" id="PTHR46056">
    <property type="entry name" value="LONG-CHAIN-ALCOHOL OXIDASE"/>
    <property type="match status" value="1"/>
</dbReference>
<evidence type="ECO:0000256" key="3">
    <source>
        <dbReference type="ARBA" id="ARBA00022827"/>
    </source>
</evidence>
<comment type="caution">
    <text evidence="7">The sequence shown here is derived from an EMBL/GenBank/DDBJ whole genome shotgun (WGS) entry which is preliminary data.</text>
</comment>
<evidence type="ECO:0000313" key="7">
    <source>
        <dbReference type="EMBL" id="KYC43304.1"/>
    </source>
</evidence>
<sequence length="537" mass="60428">MTTNTYYDVIIIGTGAGGGTLAYHLAPSGKKILILERGTFLPREKENWSALEVYQRERYHTQEQWYDVNNKSFRPAMNYWVGGNTKVYGAALLRLRERDFEQVEHKDGISLEWPLKYHDFEAYYTQAEQLYDVRGQAGVDPTEPTRSLPYSYPPVHHEPRMQELVNALQIAGLHPFNLPLGLKLNEVDKSLGNCIRCNTCDGFPCLTRGKADAEVNCIQPIRDYANITLLTEAKVTRLHTSPSGREVTQVEAQINGELQFFTGDIVVVSCGAINSAALLLRSHNDQHPDGLANSSNQVGRNLMKHICMAMVQLNTKINQSVYQKTIAISDFYWGEPDFPYPMGLIQNTGNVLADMLPAEVPALLAPLLRMRPGAELKTVADRTVGWWLQTEDLPDPENRVRVEGDRLYLNYKPNNLEASDRLAKRWVGILKKVDRAEHLVPFSLYPRNMMPLQSVGHQCGTCRFGEDPTNSVLDLNCRTHDVDNLYVVDGSFFPSSSAVNPTLTIIANSLRVGDLLLQRVNSPVRSPTSLRSRRSEV</sequence>
<dbReference type="AlphaFoldDB" id="A0A139XF24"/>
<keyword evidence="4" id="KW-0560">Oxidoreductase</keyword>
<gene>
    <name evidence="7" type="ORF">WA1_14560</name>
</gene>
<name>A0A139XF24_9CYAN</name>
<dbReference type="GO" id="GO:0016614">
    <property type="term" value="F:oxidoreductase activity, acting on CH-OH group of donors"/>
    <property type="evidence" value="ECO:0007669"/>
    <property type="project" value="InterPro"/>
</dbReference>
<organism evidence="7 8">
    <name type="scientific">Scytonema hofmannii PCC 7110</name>
    <dbReference type="NCBI Taxonomy" id="128403"/>
    <lineage>
        <taxon>Bacteria</taxon>
        <taxon>Bacillati</taxon>
        <taxon>Cyanobacteriota</taxon>
        <taxon>Cyanophyceae</taxon>
        <taxon>Nostocales</taxon>
        <taxon>Scytonemataceae</taxon>
        <taxon>Scytonema</taxon>
    </lineage>
</organism>
<keyword evidence="2" id="KW-0285">Flavoprotein</keyword>
<evidence type="ECO:0000256" key="2">
    <source>
        <dbReference type="ARBA" id="ARBA00022630"/>
    </source>
</evidence>
<comment type="similarity">
    <text evidence="1">Belongs to the GMC oxidoreductase family.</text>
</comment>
<dbReference type="Gene3D" id="3.50.50.60">
    <property type="entry name" value="FAD/NAD(P)-binding domain"/>
    <property type="match status" value="2"/>
</dbReference>
<reference evidence="7 8" key="1">
    <citation type="journal article" date="2013" name="Genome Biol. Evol.">
        <title>Genomes of Stigonematalean cyanobacteria (subsection V) and the evolution of oxygenic photosynthesis from prokaryotes to plastids.</title>
        <authorList>
            <person name="Dagan T."/>
            <person name="Roettger M."/>
            <person name="Stucken K."/>
            <person name="Landan G."/>
            <person name="Koch R."/>
            <person name="Major P."/>
            <person name="Gould S.B."/>
            <person name="Goremykin V.V."/>
            <person name="Rippka R."/>
            <person name="Tandeau de Marsac N."/>
            <person name="Gugger M."/>
            <person name="Lockhart P.J."/>
            <person name="Allen J.F."/>
            <person name="Brune I."/>
            <person name="Maus I."/>
            <person name="Puhler A."/>
            <person name="Martin W.F."/>
        </authorList>
    </citation>
    <scope>NUCLEOTIDE SEQUENCE [LARGE SCALE GENOMIC DNA]</scope>
    <source>
        <strain evidence="7 8">PCC 7110</strain>
    </source>
</reference>
<dbReference type="STRING" id="128403.WA1_14560"/>
<dbReference type="Proteomes" id="UP000076925">
    <property type="component" value="Unassembled WGS sequence"/>
</dbReference>
<feature type="domain" description="Glucose-methanol-choline oxidoreductase C-terminal" evidence="6">
    <location>
        <begin position="453"/>
        <end position="507"/>
    </location>
</feature>
<proteinExistence type="inferred from homology"/>